<dbReference type="SUPFAM" id="SSF48403">
    <property type="entry name" value="Ankyrin repeat"/>
    <property type="match status" value="1"/>
</dbReference>
<proteinExistence type="predicted"/>
<reference evidence="2" key="1">
    <citation type="submission" date="2014-09" db="EMBL/GenBank/DDBJ databases">
        <title>Genome sequence of the luminous mushroom Mycena chlorophos for searching fungal bioluminescence genes.</title>
        <authorList>
            <person name="Tanaka Y."/>
            <person name="Kasuga D."/>
            <person name="Oba Y."/>
            <person name="Hase S."/>
            <person name="Sato K."/>
            <person name="Oba Y."/>
            <person name="Sakakibara Y."/>
        </authorList>
    </citation>
    <scope>NUCLEOTIDE SEQUENCE</scope>
</reference>
<evidence type="ECO:0000313" key="2">
    <source>
        <dbReference type="EMBL" id="GAT47488.1"/>
    </source>
</evidence>
<evidence type="ECO:0000313" key="3">
    <source>
        <dbReference type="Proteomes" id="UP000815677"/>
    </source>
</evidence>
<dbReference type="InterPro" id="IPR002110">
    <property type="entry name" value="Ankyrin_rpt"/>
</dbReference>
<dbReference type="Proteomes" id="UP000815677">
    <property type="component" value="Unassembled WGS sequence"/>
</dbReference>
<name>A0ABQ0L8R2_MYCCL</name>
<keyword evidence="3" id="KW-1185">Reference proteome</keyword>
<protein>
    <recommendedName>
        <fullName evidence="4">Ankyrin</fullName>
    </recommendedName>
</protein>
<evidence type="ECO:0000256" key="1">
    <source>
        <dbReference type="PROSITE-ProRule" id="PRU00023"/>
    </source>
</evidence>
<feature type="repeat" description="ANK" evidence="1">
    <location>
        <begin position="176"/>
        <end position="203"/>
    </location>
</feature>
<dbReference type="Gene3D" id="1.25.40.20">
    <property type="entry name" value="Ankyrin repeat-containing domain"/>
    <property type="match status" value="1"/>
</dbReference>
<gene>
    <name evidence="2" type="ORF">MCHLO_04948</name>
</gene>
<evidence type="ECO:0008006" key="4">
    <source>
        <dbReference type="Google" id="ProtNLM"/>
    </source>
</evidence>
<dbReference type="Pfam" id="PF00023">
    <property type="entry name" value="Ank"/>
    <property type="match status" value="1"/>
</dbReference>
<organism evidence="2 3">
    <name type="scientific">Mycena chlorophos</name>
    <name type="common">Agaric fungus</name>
    <name type="synonym">Agaricus chlorophos</name>
    <dbReference type="NCBI Taxonomy" id="658473"/>
    <lineage>
        <taxon>Eukaryota</taxon>
        <taxon>Fungi</taxon>
        <taxon>Dikarya</taxon>
        <taxon>Basidiomycota</taxon>
        <taxon>Agaricomycotina</taxon>
        <taxon>Agaricomycetes</taxon>
        <taxon>Agaricomycetidae</taxon>
        <taxon>Agaricales</taxon>
        <taxon>Marasmiineae</taxon>
        <taxon>Mycenaceae</taxon>
        <taxon>Mycena</taxon>
    </lineage>
</organism>
<dbReference type="PROSITE" id="PS50088">
    <property type="entry name" value="ANK_REPEAT"/>
    <property type="match status" value="1"/>
</dbReference>
<sequence length="253" mass="28018">MSAPTAVTSADVVTPALLLSCVDSFSAYHDLITAHPDALAYGLGHTGDVLGWAVIRGDCEFIRRMLHEPGWDIDPNTCEAFHRPVIEYAAANAKEEVLRCLLVECADIVRPVRLRGTNAVRAAIGQRKNENLKFLLEYATEGRNDRLVVDGWPLKKGLQGWEMEELQGKGWNVPNLHFAVGKGNMEAVKILLQAGADASVEDLKGQTVDVSEILRELQLEGNQSHNWRAAIANRCRSLLRKKFKMSSEGRLFS</sequence>
<accession>A0ABQ0L8R2</accession>
<dbReference type="EMBL" id="DF843574">
    <property type="protein sequence ID" value="GAT47488.1"/>
    <property type="molecule type" value="Genomic_DNA"/>
</dbReference>
<dbReference type="InterPro" id="IPR036770">
    <property type="entry name" value="Ankyrin_rpt-contain_sf"/>
</dbReference>
<dbReference type="PROSITE" id="PS50297">
    <property type="entry name" value="ANK_REP_REGION"/>
    <property type="match status" value="1"/>
</dbReference>
<keyword evidence="1" id="KW-0040">ANK repeat</keyword>